<sequence>MKTQKLLLYVATVGAIIVLMFELSKIIKTGYMDNTDFQLSVMVIIISIILLFKLKRKNKPEKK</sequence>
<reference evidence="2" key="1">
    <citation type="journal article" date="2015" name="Proc. Natl. Acad. Sci. U.S.A.">
        <title>Networks of energetic and metabolic interactions define dynamics in microbial communities.</title>
        <authorList>
            <person name="Embree M."/>
            <person name="Liu J.K."/>
            <person name="Al-Bassam M.M."/>
            <person name="Zengler K."/>
        </authorList>
    </citation>
    <scope>NUCLEOTIDE SEQUENCE</scope>
</reference>
<name>A0A0W8FQ78_9ZZZZ</name>
<feature type="transmembrane region" description="Helical" evidence="1">
    <location>
        <begin position="37"/>
        <end position="54"/>
    </location>
</feature>
<feature type="transmembrane region" description="Helical" evidence="1">
    <location>
        <begin position="7"/>
        <end position="25"/>
    </location>
</feature>
<protein>
    <submittedName>
        <fullName evidence="2">Uncharacterized protein</fullName>
    </submittedName>
</protein>
<gene>
    <name evidence="2" type="ORF">ASZ90_007133</name>
</gene>
<keyword evidence="1" id="KW-0812">Transmembrane</keyword>
<proteinExistence type="predicted"/>
<evidence type="ECO:0000256" key="1">
    <source>
        <dbReference type="SAM" id="Phobius"/>
    </source>
</evidence>
<keyword evidence="1" id="KW-0472">Membrane</keyword>
<evidence type="ECO:0000313" key="2">
    <source>
        <dbReference type="EMBL" id="KUG23056.1"/>
    </source>
</evidence>
<accession>A0A0W8FQ78</accession>
<organism evidence="2">
    <name type="scientific">hydrocarbon metagenome</name>
    <dbReference type="NCBI Taxonomy" id="938273"/>
    <lineage>
        <taxon>unclassified sequences</taxon>
        <taxon>metagenomes</taxon>
        <taxon>ecological metagenomes</taxon>
    </lineage>
</organism>
<keyword evidence="1" id="KW-1133">Transmembrane helix</keyword>
<dbReference type="AlphaFoldDB" id="A0A0W8FQ78"/>
<comment type="caution">
    <text evidence="2">The sequence shown here is derived from an EMBL/GenBank/DDBJ whole genome shotgun (WGS) entry which is preliminary data.</text>
</comment>
<dbReference type="EMBL" id="LNQE01000922">
    <property type="protein sequence ID" value="KUG23056.1"/>
    <property type="molecule type" value="Genomic_DNA"/>
</dbReference>